<evidence type="ECO:0000259" key="6">
    <source>
        <dbReference type="Pfam" id="PF00590"/>
    </source>
</evidence>
<dbReference type="NCBIfam" id="NF004790">
    <property type="entry name" value="PRK06136.1"/>
    <property type="match status" value="1"/>
</dbReference>
<evidence type="ECO:0000256" key="3">
    <source>
        <dbReference type="ARBA" id="ARBA00022679"/>
    </source>
</evidence>
<dbReference type="PROSITE" id="PS00839">
    <property type="entry name" value="SUMT_1"/>
    <property type="match status" value="1"/>
</dbReference>
<keyword evidence="9" id="KW-1185">Reference proteome</keyword>
<organism evidence="8 9">
    <name type="scientific">Deinococcus xinjiangensis</name>
    <dbReference type="NCBI Taxonomy" id="457454"/>
    <lineage>
        <taxon>Bacteria</taxon>
        <taxon>Thermotogati</taxon>
        <taxon>Deinococcota</taxon>
        <taxon>Deinococci</taxon>
        <taxon>Deinococcales</taxon>
        <taxon>Deinococcaceae</taxon>
        <taxon>Deinococcus</taxon>
    </lineage>
</organism>
<comment type="caution">
    <text evidence="8">The sequence shown here is derived from an EMBL/GenBank/DDBJ whole genome shotgun (WGS) entry which is preliminary data.</text>
</comment>
<keyword evidence="4" id="KW-0949">S-adenosyl-L-methionine</keyword>
<feature type="domain" description="Tetrapyrrole biosynthesis uroporphyrinogen III synthase" evidence="7">
    <location>
        <begin position="268"/>
        <end position="482"/>
    </location>
</feature>
<dbReference type="InterPro" id="IPR003754">
    <property type="entry name" value="4pyrrol_synth_uPrphyn_synth"/>
</dbReference>
<dbReference type="Gene3D" id="3.40.50.10090">
    <property type="match status" value="2"/>
</dbReference>
<dbReference type="EC" id="2.1.1.107" evidence="1"/>
<dbReference type="InterPro" id="IPR035996">
    <property type="entry name" value="4pyrrol_Methylase_sf"/>
</dbReference>
<dbReference type="PANTHER" id="PTHR45790">
    <property type="entry name" value="SIROHEME SYNTHASE-RELATED"/>
    <property type="match status" value="1"/>
</dbReference>
<evidence type="ECO:0000259" key="7">
    <source>
        <dbReference type="Pfam" id="PF02602"/>
    </source>
</evidence>
<dbReference type="InterPro" id="IPR014777">
    <property type="entry name" value="4pyrrole_Mease_sub1"/>
</dbReference>
<dbReference type="InterPro" id="IPR006366">
    <property type="entry name" value="CobA/CysG_C"/>
</dbReference>
<dbReference type="CDD" id="cd06578">
    <property type="entry name" value="HemD"/>
    <property type="match status" value="1"/>
</dbReference>
<evidence type="ECO:0000256" key="5">
    <source>
        <dbReference type="ARBA" id="ARBA00023244"/>
    </source>
</evidence>
<evidence type="ECO:0000313" key="8">
    <source>
        <dbReference type="EMBL" id="GAA5502639.1"/>
    </source>
</evidence>
<proteinExistence type="predicted"/>
<accession>A0ABP9VBL3</accession>
<evidence type="ECO:0000256" key="1">
    <source>
        <dbReference type="ARBA" id="ARBA00012162"/>
    </source>
</evidence>
<dbReference type="NCBIfam" id="TIGR01469">
    <property type="entry name" value="cobA_cysG_Cterm"/>
    <property type="match status" value="1"/>
</dbReference>
<protein>
    <recommendedName>
        <fullName evidence="1">uroporphyrinogen-III C-methyltransferase</fullName>
        <ecNumber evidence="1">2.1.1.107</ecNumber>
    </recommendedName>
</protein>
<evidence type="ECO:0000256" key="2">
    <source>
        <dbReference type="ARBA" id="ARBA00022603"/>
    </source>
</evidence>
<dbReference type="PANTHER" id="PTHR45790:SF3">
    <property type="entry name" value="S-ADENOSYL-L-METHIONINE-DEPENDENT UROPORPHYRINOGEN III METHYLTRANSFERASE, CHLOROPLASTIC"/>
    <property type="match status" value="1"/>
</dbReference>
<dbReference type="InterPro" id="IPR014776">
    <property type="entry name" value="4pyrrole_Mease_sub2"/>
</dbReference>
<dbReference type="InterPro" id="IPR003043">
    <property type="entry name" value="Uropor_MeTrfase_CS"/>
</dbReference>
<dbReference type="EMBL" id="BAABRN010000027">
    <property type="protein sequence ID" value="GAA5502639.1"/>
    <property type="molecule type" value="Genomic_DNA"/>
</dbReference>
<dbReference type="InterPro" id="IPR036108">
    <property type="entry name" value="4pyrrol_syn_uPrphyn_synt_sf"/>
</dbReference>
<keyword evidence="2" id="KW-0489">Methyltransferase</keyword>
<keyword evidence="3" id="KW-0808">Transferase</keyword>
<keyword evidence="5" id="KW-0627">Porphyrin biosynthesis</keyword>
<gene>
    <name evidence="8" type="primary">cysG_2</name>
    <name evidence="8" type="ORF">Dxin01_02383</name>
</gene>
<feature type="domain" description="Tetrapyrrole methylase" evidence="6">
    <location>
        <begin position="7"/>
        <end position="214"/>
    </location>
</feature>
<evidence type="ECO:0000313" key="9">
    <source>
        <dbReference type="Proteomes" id="UP001458946"/>
    </source>
</evidence>
<evidence type="ECO:0000256" key="4">
    <source>
        <dbReference type="ARBA" id="ARBA00022691"/>
    </source>
</evidence>
<dbReference type="Gene3D" id="3.40.1010.10">
    <property type="entry name" value="Cobalt-precorrin-4 Transmethylase, Domain 1"/>
    <property type="match status" value="1"/>
</dbReference>
<dbReference type="SUPFAM" id="SSF69618">
    <property type="entry name" value="HemD-like"/>
    <property type="match status" value="1"/>
</dbReference>
<dbReference type="Pfam" id="PF02602">
    <property type="entry name" value="HEM4"/>
    <property type="match status" value="1"/>
</dbReference>
<dbReference type="CDD" id="cd11642">
    <property type="entry name" value="SUMT"/>
    <property type="match status" value="1"/>
</dbReference>
<dbReference type="SUPFAM" id="SSF53790">
    <property type="entry name" value="Tetrapyrrole methylase"/>
    <property type="match status" value="1"/>
</dbReference>
<reference evidence="8 9" key="1">
    <citation type="submission" date="2024-02" db="EMBL/GenBank/DDBJ databases">
        <title>Deinococcus xinjiangensis NBRC 107630.</title>
        <authorList>
            <person name="Ichikawa N."/>
            <person name="Katano-Makiyama Y."/>
            <person name="Hidaka K."/>
        </authorList>
    </citation>
    <scope>NUCLEOTIDE SEQUENCE [LARGE SCALE GENOMIC DNA]</scope>
    <source>
        <strain evidence="8 9">NBRC 107630</strain>
    </source>
</reference>
<dbReference type="InterPro" id="IPR000878">
    <property type="entry name" value="4pyrrol_Mease"/>
</dbReference>
<dbReference type="Pfam" id="PF00590">
    <property type="entry name" value="TP_methylase"/>
    <property type="match status" value="1"/>
</dbReference>
<dbReference type="InterPro" id="IPR050161">
    <property type="entry name" value="Siro_Cobalamin_biosynth"/>
</dbReference>
<dbReference type="Proteomes" id="UP001458946">
    <property type="component" value="Unassembled WGS sequence"/>
</dbReference>
<dbReference type="RefSeq" id="WP_353542609.1">
    <property type="nucleotide sequence ID" value="NZ_BAABRN010000027.1"/>
</dbReference>
<sequence length="497" mass="51957">MISRAFVTLVGAGPGDPELLTLRGLRALQEAEVVLFDYLANPAFLQHCPQAETIYVGKKGYSEYIKQPQINELMVQKAQEGGGRRVVRLKGGDPFVFGRGGEELAACAEAGIPFEVVSGVTSAIAAPAYAGIPLTYRGLARSFAVLTGSTQEGRAHFESLASVDTLVLLMSVTHLREITGDLIAAGRSPDLPAAVIEWGSLPRQRVAVGTLSSIAAEVEAQGLQAPAVTVVGEVVGLREKLDWFVPPAEPLAGKVVAVTRTRDHASGLSALLRRQGASVIEVPLIRFAPPSDPSGVQARLQGLNGTGWLALTSGQAVTALFERLQSAGLDARHLSGVKIAAVGPSTAQSLLAHGLRADFVPSKAGARYLAAELPHTAGKVLHLTSQQAEDELQAGLAARGVGYERLEVYRTESADLSPLQRQQLASADVVTLASGSAARHLATLAGTALRVAVMGPQTADAARRAGFEQITLAPEATLEGLAQAAAWAVNPSNRLTV</sequence>
<dbReference type="Gene3D" id="3.30.950.10">
    <property type="entry name" value="Methyltransferase, Cobalt-precorrin-4 Transmethylase, Domain 2"/>
    <property type="match status" value="1"/>
</dbReference>
<name>A0ABP9VBL3_9DEIO</name>